<reference evidence="2" key="1">
    <citation type="submission" date="2021-03" db="EMBL/GenBank/DDBJ databases">
        <authorList>
            <person name="Tagirdzhanova G."/>
        </authorList>
    </citation>
    <scope>NUCLEOTIDE SEQUENCE</scope>
</reference>
<accession>A0A8H3FKB1</accession>
<dbReference type="InterPro" id="IPR052895">
    <property type="entry name" value="HetReg/Transcr_Mod"/>
</dbReference>
<evidence type="ECO:0000313" key="3">
    <source>
        <dbReference type="Proteomes" id="UP000664203"/>
    </source>
</evidence>
<dbReference type="EMBL" id="CAJPDR010000156">
    <property type="protein sequence ID" value="CAF9922506.1"/>
    <property type="molecule type" value="Genomic_DNA"/>
</dbReference>
<name>A0A8H3FKB1_9LECA</name>
<dbReference type="InterPro" id="IPR010730">
    <property type="entry name" value="HET"/>
</dbReference>
<dbReference type="Proteomes" id="UP000664203">
    <property type="component" value="Unassembled WGS sequence"/>
</dbReference>
<dbReference type="Pfam" id="PF06985">
    <property type="entry name" value="HET"/>
    <property type="match status" value="1"/>
</dbReference>
<organism evidence="2 3">
    <name type="scientific">Alectoria fallacina</name>
    <dbReference type="NCBI Taxonomy" id="1903189"/>
    <lineage>
        <taxon>Eukaryota</taxon>
        <taxon>Fungi</taxon>
        <taxon>Dikarya</taxon>
        <taxon>Ascomycota</taxon>
        <taxon>Pezizomycotina</taxon>
        <taxon>Lecanoromycetes</taxon>
        <taxon>OSLEUM clade</taxon>
        <taxon>Lecanoromycetidae</taxon>
        <taxon>Lecanorales</taxon>
        <taxon>Lecanorineae</taxon>
        <taxon>Parmeliaceae</taxon>
        <taxon>Alectoria</taxon>
    </lineage>
</organism>
<evidence type="ECO:0000259" key="1">
    <source>
        <dbReference type="Pfam" id="PF06985"/>
    </source>
</evidence>
<dbReference type="AlphaFoldDB" id="A0A8H3FKB1"/>
<dbReference type="OrthoDB" id="2157530at2759"/>
<feature type="domain" description="Heterokaryon incompatibility" evidence="1">
    <location>
        <begin position="1"/>
        <end position="80"/>
    </location>
</feature>
<comment type="caution">
    <text evidence="2">The sequence shown here is derived from an EMBL/GenBank/DDBJ whole genome shotgun (WGS) entry which is preliminary data.</text>
</comment>
<sequence length="472" mass="53383">MHGIYHQAVQVIVWLGKKSFDSDSAMDVLEDEKIRDRKNLFPTVDRGSVVIYTSVDMTTWKALAHFFSRTWWERVWVVQEVVWATDVIVVCGTREMSWNSLLHGSLHLQQAAATSNNIAINTVLGLAHSSFVIQMAELRRKRMDALPLSLERVLAMARVRRSTDPRDKIFGVLSLLPLEEWPCSPDYSKSIVRVFSEVAKRMIEGSGSLILLGACEHPWLPIGQEDHIRRPFKYLEVPKLPSWAPNWRAVRTSIPLHGGCDSFSIPIKTAEDTCSRFAASGTSAAEFDFSKDMTTLNVRGSVIDVVKVSTGPLVTTQIDAHGSRLYERLERVAFDEKPMTSVYFGNMSRLEAFCRALVLDHPRYGNSLESRILKEYSQWRKKSHDYKPELLNAHDVVQACHGRLFFCSSQGYMGFGPYGTAARDVLCAIYGCHVPIVLRKRKGYYLVGGSNCHKHENFRSCLLSGYSNEIKS</sequence>
<evidence type="ECO:0000313" key="2">
    <source>
        <dbReference type="EMBL" id="CAF9922506.1"/>
    </source>
</evidence>
<gene>
    <name evidence="2" type="ORF">ALECFALPRED_002107</name>
</gene>
<dbReference type="PANTHER" id="PTHR24148:SF73">
    <property type="entry name" value="HET DOMAIN PROTEIN (AFU_ORTHOLOGUE AFUA_8G01020)"/>
    <property type="match status" value="1"/>
</dbReference>
<keyword evidence="3" id="KW-1185">Reference proteome</keyword>
<dbReference type="PANTHER" id="PTHR24148">
    <property type="entry name" value="ANKYRIN REPEAT DOMAIN-CONTAINING PROTEIN 39 HOMOLOG-RELATED"/>
    <property type="match status" value="1"/>
</dbReference>
<protein>
    <recommendedName>
        <fullName evidence="1">Heterokaryon incompatibility domain-containing protein</fullName>
    </recommendedName>
</protein>
<proteinExistence type="predicted"/>